<comment type="similarity">
    <text evidence="2">Belongs to the gluconeogenesis factor family.</text>
</comment>
<comment type="function">
    <text evidence="2">Required for morphogenesis under gluconeogenic growth conditions.</text>
</comment>
<dbReference type="OrthoDB" id="9783842at2"/>
<dbReference type="PANTHER" id="PTHR30135">
    <property type="entry name" value="UNCHARACTERIZED PROTEIN YVCK-RELATED"/>
    <property type="match status" value="1"/>
</dbReference>
<dbReference type="InterPro" id="IPR002882">
    <property type="entry name" value="CofD"/>
</dbReference>
<dbReference type="GO" id="GO:0043743">
    <property type="term" value="F:LPPG:FO 2-phospho-L-lactate transferase activity"/>
    <property type="evidence" value="ECO:0007669"/>
    <property type="project" value="InterPro"/>
</dbReference>
<gene>
    <name evidence="3" type="primary">ORF_h2</name>
    <name evidence="4" type="ORF">BU097_05060</name>
</gene>
<dbReference type="GO" id="GO:0005737">
    <property type="term" value="C:cytoplasm"/>
    <property type="evidence" value="ECO:0007669"/>
    <property type="project" value="UniProtKB-SubCell"/>
</dbReference>
<dbReference type="Proteomes" id="UP000285567">
    <property type="component" value="Unassembled WGS sequence"/>
</dbReference>
<evidence type="ECO:0000313" key="3">
    <source>
        <dbReference type="EMBL" id="CEO43768.1"/>
    </source>
</evidence>
<dbReference type="InterPro" id="IPR038136">
    <property type="entry name" value="CofD-like_dom_sf"/>
</dbReference>
<comment type="subcellular location">
    <subcellularLocation>
        <location evidence="2">Cytoplasm</location>
    </subcellularLocation>
</comment>
<dbReference type="SUPFAM" id="SSF142338">
    <property type="entry name" value="CofD-like"/>
    <property type="match status" value="1"/>
</dbReference>
<dbReference type="GO" id="GO:0008360">
    <property type="term" value="P:regulation of cell shape"/>
    <property type="evidence" value="ECO:0007669"/>
    <property type="project" value="UniProtKB-UniRule"/>
</dbReference>
<reference evidence="3" key="1">
    <citation type="submission" date="2015-01" db="EMBL/GenBank/DDBJ databases">
        <title>Novel erm(44)-related macrolide-lincosamide-streptogramin B resistance gene in Staphylococcus saprophyticus.</title>
        <authorList>
            <person name="Wendlandt S."/>
            <person name="Hess S."/>
            <person name="Li J."/>
            <person name="Kadlec K."/>
            <person name="Wang Y."/>
            <person name="Fessler A.T."/>
            <person name="Schwarz S."/>
            <person name="Gallert C."/>
        </authorList>
    </citation>
    <scope>NUCLEOTIDE SEQUENCE</scope>
    <source>
        <strain evidence="3">L-06</strain>
    </source>
</reference>
<evidence type="ECO:0000313" key="5">
    <source>
        <dbReference type="Proteomes" id="UP000285567"/>
    </source>
</evidence>
<organism evidence="3">
    <name type="scientific">Staphylococcus xylosus</name>
    <dbReference type="NCBI Taxonomy" id="1288"/>
    <lineage>
        <taxon>Bacteria</taxon>
        <taxon>Bacillati</taxon>
        <taxon>Bacillota</taxon>
        <taxon>Bacilli</taxon>
        <taxon>Bacillales</taxon>
        <taxon>Staphylococcaceae</taxon>
        <taxon>Staphylococcus</taxon>
    </lineage>
</organism>
<evidence type="ECO:0000256" key="1">
    <source>
        <dbReference type="ARBA" id="ARBA00022490"/>
    </source>
</evidence>
<proteinExistence type="inferred from homology"/>
<dbReference type="InterPro" id="IPR010119">
    <property type="entry name" value="Gluconeogen_factor"/>
</dbReference>
<accession>A0A1L7RUD1</accession>
<dbReference type="Gene3D" id="3.40.50.10680">
    <property type="entry name" value="CofD-like domains"/>
    <property type="match status" value="1"/>
</dbReference>
<keyword evidence="5" id="KW-1185">Reference proteome</keyword>
<dbReference type="Pfam" id="PF01933">
    <property type="entry name" value="CofD"/>
    <property type="match status" value="1"/>
</dbReference>
<evidence type="ECO:0000313" key="4">
    <source>
        <dbReference type="EMBL" id="RIN11463.1"/>
    </source>
</evidence>
<dbReference type="EMBL" id="LN795825">
    <property type="protein sequence ID" value="CEO43768.1"/>
    <property type="molecule type" value="Genomic_DNA"/>
</dbReference>
<dbReference type="CDD" id="cd07187">
    <property type="entry name" value="YvcK_like"/>
    <property type="match status" value="1"/>
</dbReference>
<dbReference type="AlphaFoldDB" id="A0A1L7RUD1"/>
<sequence>MRRIKLVLIGGGTGLSVLARGLKGYPIDITTIVTVADDGGSTGKIRSEMDIPAPGDIRNVISALSETESTIEQLFQYRFKENQVEGHSLGNLLIAALTNINNDFGHAVKELSKILNIRGSVIPSTNTSVRLNAVMEDGEIVYGESKIPKKNKKIERVFLEPEDVRPMEEAVEAIEEADLIVMGPGSLYTSVISNLCVKGISESLLKVDVPKLYVSNVMTQPGETNHYTALDHVKAIHDHIGNNCINYAICSTQPFHGDVVERYREDNAEPVQCDIGEMEAQGIKVFTHPNLVEVSSENYVRHNTEVLSKMIYEIAMQETETIEFTRDKENNEKH</sequence>
<reference evidence="4 5" key="2">
    <citation type="journal article" date="2016" name="Front. Microbiol.">
        <title>Comprehensive Phylogenetic Analysis of Bovine Non-aureus Staphylococci Species Based on Whole-Genome Sequencing.</title>
        <authorList>
            <person name="Naushad S."/>
            <person name="Barkema H.W."/>
            <person name="Luby C."/>
            <person name="Condas L.A."/>
            <person name="Nobrega D.B."/>
            <person name="Carson D.A."/>
            <person name="De Buck J."/>
        </authorList>
    </citation>
    <scope>NUCLEOTIDE SEQUENCE [LARGE SCALE GENOMIC DNA]</scope>
    <source>
        <strain evidence="4 5">SNUC 102</strain>
    </source>
</reference>
<protein>
    <recommendedName>
        <fullName evidence="2">Gluconeogenesis factor</fullName>
    </recommendedName>
</protein>
<dbReference type="NCBIfam" id="TIGR01826">
    <property type="entry name" value="CofD_related"/>
    <property type="match status" value="1"/>
</dbReference>
<dbReference type="EMBL" id="QXUL01000020">
    <property type="protein sequence ID" value="RIN11463.1"/>
    <property type="molecule type" value="Genomic_DNA"/>
</dbReference>
<keyword evidence="1 2" id="KW-0963">Cytoplasm</keyword>
<dbReference type="HAMAP" id="MF_00973">
    <property type="entry name" value="Gluconeogen_factor"/>
    <property type="match status" value="1"/>
</dbReference>
<evidence type="ECO:0000256" key="2">
    <source>
        <dbReference type="HAMAP-Rule" id="MF_00973"/>
    </source>
</evidence>
<dbReference type="PANTHER" id="PTHR30135:SF3">
    <property type="entry name" value="GLUCONEOGENESIS FACTOR-RELATED"/>
    <property type="match status" value="1"/>
</dbReference>
<dbReference type="RefSeq" id="WP_017722489.1">
    <property type="nucleotide sequence ID" value="NZ_CABIWF010000001.1"/>
</dbReference>
<name>A0A1L7RUD1_STAXY</name>